<evidence type="ECO:0000313" key="3">
    <source>
        <dbReference type="Proteomes" id="UP001345963"/>
    </source>
</evidence>
<comment type="caution">
    <text evidence="2">The sequence shown here is derived from an EMBL/GenBank/DDBJ whole genome shotgun (WGS) entry which is preliminary data.</text>
</comment>
<name>A0ABU7C3U5_9TELE</name>
<dbReference type="Proteomes" id="UP001345963">
    <property type="component" value="Unassembled WGS sequence"/>
</dbReference>
<sequence length="204" mass="23039">MINLETTVPPANKQNKNKIKTLAQAELSNFGMQNVERQANEEANANTGANSNAEFPGQSKAELTGAKDEILTAIKNLKSDFSTQLDGILHAIEEKKKELADCIEKKITQTEVRVSTVEDEHSELRELMQSLKETIKMLEDKVIDMQTRSWLNNLKLVGPDPCSFLEQWIPEALEVAPQRSPIVMERAHWVGPKREDGARRELYL</sequence>
<keyword evidence="3" id="KW-1185">Reference proteome</keyword>
<protein>
    <submittedName>
        <fullName evidence="2">Uncharacterized protein</fullName>
    </submittedName>
</protein>
<gene>
    <name evidence="2" type="ORF">ATANTOWER_028205</name>
</gene>
<feature type="coiled-coil region" evidence="1">
    <location>
        <begin position="114"/>
        <end position="148"/>
    </location>
</feature>
<evidence type="ECO:0000256" key="1">
    <source>
        <dbReference type="SAM" id="Coils"/>
    </source>
</evidence>
<keyword evidence="1" id="KW-0175">Coiled coil</keyword>
<organism evidence="2 3">
    <name type="scientific">Ataeniobius toweri</name>
    <dbReference type="NCBI Taxonomy" id="208326"/>
    <lineage>
        <taxon>Eukaryota</taxon>
        <taxon>Metazoa</taxon>
        <taxon>Chordata</taxon>
        <taxon>Craniata</taxon>
        <taxon>Vertebrata</taxon>
        <taxon>Euteleostomi</taxon>
        <taxon>Actinopterygii</taxon>
        <taxon>Neopterygii</taxon>
        <taxon>Teleostei</taxon>
        <taxon>Neoteleostei</taxon>
        <taxon>Acanthomorphata</taxon>
        <taxon>Ovalentaria</taxon>
        <taxon>Atherinomorphae</taxon>
        <taxon>Cyprinodontiformes</taxon>
        <taxon>Goodeidae</taxon>
        <taxon>Ataeniobius</taxon>
    </lineage>
</organism>
<evidence type="ECO:0000313" key="2">
    <source>
        <dbReference type="EMBL" id="MED6256530.1"/>
    </source>
</evidence>
<accession>A0ABU7C3U5</accession>
<reference evidence="2 3" key="1">
    <citation type="submission" date="2021-07" db="EMBL/GenBank/DDBJ databases">
        <authorList>
            <person name="Palmer J.M."/>
        </authorList>
    </citation>
    <scope>NUCLEOTIDE SEQUENCE [LARGE SCALE GENOMIC DNA]</scope>
    <source>
        <strain evidence="2 3">AT_MEX2019</strain>
        <tissue evidence="2">Muscle</tissue>
    </source>
</reference>
<proteinExistence type="predicted"/>
<dbReference type="EMBL" id="JAHUTI010075885">
    <property type="protein sequence ID" value="MED6256530.1"/>
    <property type="molecule type" value="Genomic_DNA"/>
</dbReference>